<dbReference type="EMBL" id="AOIP01000016">
    <property type="protein sequence ID" value="ELZ06753.1"/>
    <property type="molecule type" value="Genomic_DNA"/>
</dbReference>
<proteinExistence type="predicted"/>
<dbReference type="AlphaFoldDB" id="M0B8X8"/>
<keyword evidence="2" id="KW-1185">Reference proteome</keyword>
<reference evidence="1 2" key="1">
    <citation type="journal article" date="2014" name="PLoS Genet.">
        <title>Phylogenetically driven sequencing of extremely halophilic archaea reveals strategies for static and dynamic osmo-response.</title>
        <authorList>
            <person name="Becker E.A."/>
            <person name="Seitzer P.M."/>
            <person name="Tritt A."/>
            <person name="Larsen D."/>
            <person name="Krusor M."/>
            <person name="Yao A.I."/>
            <person name="Wu D."/>
            <person name="Madern D."/>
            <person name="Eisen J.A."/>
            <person name="Darling A.E."/>
            <person name="Facciotti M.T."/>
        </authorList>
    </citation>
    <scope>NUCLEOTIDE SEQUENCE [LARGE SCALE GENOMIC DNA]</scope>
    <source>
        <strain evidence="1 2">DSM 13077</strain>
    </source>
</reference>
<accession>M0B8X8</accession>
<organism evidence="1 2">
    <name type="scientific">Natrialba aegyptia DSM 13077</name>
    <dbReference type="NCBI Taxonomy" id="1227491"/>
    <lineage>
        <taxon>Archaea</taxon>
        <taxon>Methanobacteriati</taxon>
        <taxon>Methanobacteriota</taxon>
        <taxon>Stenosarchaea group</taxon>
        <taxon>Halobacteria</taxon>
        <taxon>Halobacteriales</taxon>
        <taxon>Natrialbaceae</taxon>
        <taxon>Natrialba</taxon>
    </lineage>
</organism>
<evidence type="ECO:0000313" key="1">
    <source>
        <dbReference type="EMBL" id="ELZ06753.1"/>
    </source>
</evidence>
<gene>
    <name evidence="1" type="ORF">C480_06962</name>
</gene>
<protein>
    <submittedName>
        <fullName evidence="1">Uncharacterized protein</fullName>
    </submittedName>
</protein>
<name>M0B8X8_9EURY</name>
<evidence type="ECO:0000313" key="2">
    <source>
        <dbReference type="Proteomes" id="UP000011591"/>
    </source>
</evidence>
<sequence length="36" mass="4160">MDEKLCLVDIVFLGESMQKRRRGVSPAPVEHVDFEQ</sequence>
<dbReference type="Proteomes" id="UP000011591">
    <property type="component" value="Unassembled WGS sequence"/>
</dbReference>
<comment type="caution">
    <text evidence="1">The sequence shown here is derived from an EMBL/GenBank/DDBJ whole genome shotgun (WGS) entry which is preliminary data.</text>
</comment>